<gene>
    <name evidence="2" type="ORF">BB559_007142</name>
</gene>
<feature type="compositionally biased region" description="Basic and acidic residues" evidence="1">
    <location>
        <begin position="688"/>
        <end position="703"/>
    </location>
</feature>
<feature type="compositionally biased region" description="Basic and acidic residues" evidence="1">
    <location>
        <begin position="494"/>
        <end position="507"/>
    </location>
</feature>
<reference evidence="2 3" key="1">
    <citation type="journal article" date="2018" name="MBio">
        <title>Comparative Genomics Reveals the Core Gene Toolbox for the Fungus-Insect Symbiosis.</title>
        <authorList>
            <person name="Wang Y."/>
            <person name="Stata M."/>
            <person name="Wang W."/>
            <person name="Stajich J.E."/>
            <person name="White M.M."/>
            <person name="Moncalvo J.M."/>
        </authorList>
    </citation>
    <scope>NUCLEOTIDE SEQUENCE [LARGE SCALE GENOMIC DNA]</scope>
    <source>
        <strain evidence="2 3">AUS-77-4</strain>
    </source>
</reference>
<dbReference type="PANTHER" id="PTHR31975:SF1">
    <property type="entry name" value="BUD SITE SELECTION PROTEIN 7-RELATED"/>
    <property type="match status" value="1"/>
</dbReference>
<dbReference type="EMBL" id="MBFT01001136">
    <property type="protein sequence ID" value="PVU85199.1"/>
    <property type="molecule type" value="Genomic_DNA"/>
</dbReference>
<evidence type="ECO:0000313" key="3">
    <source>
        <dbReference type="Proteomes" id="UP000245699"/>
    </source>
</evidence>
<name>A0A2T9XYM7_9FUNG</name>
<organism evidence="2 3">
    <name type="scientific">Furculomyces boomerangus</name>
    <dbReference type="NCBI Taxonomy" id="61424"/>
    <lineage>
        <taxon>Eukaryota</taxon>
        <taxon>Fungi</taxon>
        <taxon>Fungi incertae sedis</taxon>
        <taxon>Zoopagomycota</taxon>
        <taxon>Kickxellomycotina</taxon>
        <taxon>Harpellomycetes</taxon>
        <taxon>Harpellales</taxon>
        <taxon>Harpellaceae</taxon>
        <taxon>Furculomyces</taxon>
    </lineage>
</organism>
<dbReference type="Gene3D" id="1.25.40.10">
    <property type="entry name" value="Tetratricopeptide repeat domain"/>
    <property type="match status" value="2"/>
</dbReference>
<evidence type="ECO:0000256" key="1">
    <source>
        <dbReference type="SAM" id="MobiDB-lite"/>
    </source>
</evidence>
<feature type="region of interest" description="Disordered" evidence="1">
    <location>
        <begin position="468"/>
        <end position="572"/>
    </location>
</feature>
<proteinExistence type="predicted"/>
<evidence type="ECO:0000313" key="2">
    <source>
        <dbReference type="EMBL" id="PVU85199.1"/>
    </source>
</evidence>
<dbReference type="PANTHER" id="PTHR31975">
    <property type="entry name" value="BUD SITE SELECTION PROTEIN 7-RELATED"/>
    <property type="match status" value="1"/>
</dbReference>
<feature type="compositionally biased region" description="Basic and acidic residues" evidence="1">
    <location>
        <begin position="521"/>
        <end position="534"/>
    </location>
</feature>
<protein>
    <submittedName>
        <fullName evidence="2">Uncharacterized protein</fullName>
    </submittedName>
</protein>
<keyword evidence="3" id="KW-1185">Reference proteome</keyword>
<dbReference type="Pfam" id="PF09295">
    <property type="entry name" value="ChAPs"/>
    <property type="match status" value="2"/>
</dbReference>
<dbReference type="STRING" id="61424.A0A2T9XYM7"/>
<dbReference type="InterPro" id="IPR011990">
    <property type="entry name" value="TPR-like_helical_dom_sf"/>
</dbReference>
<feature type="compositionally biased region" description="Basic and acidic residues" evidence="1">
    <location>
        <begin position="472"/>
        <end position="484"/>
    </location>
</feature>
<dbReference type="InterPro" id="IPR015374">
    <property type="entry name" value="ChAPs"/>
</dbReference>
<sequence length="905" mass="102752">MSTCGFKDIPEAFESDLGEALQHRAEALASYRELGPPDLCVVTKIIDPGKRTEKEESTYHHVMGADASSSASLAAYINSLTYSLEEQSGWFGKSSSWKIINGEYCCYNAFSRNDVHVQIKIPGGVDAYIVTPQGDRKEPEEKDWLECGLSATLRALVYSEEEGYTLPALRRLRPIPNLKAEARFLNTAYKLFWKSWQLGSNSETQVATHTSNHLVDALENYFFSSGRYDEFIEFLKRLTDKDQELNSLVALAQFKGNKEVEGVRTLYQSIKLSPTSHRLLICQANFLISKGELDAALQIAEQTVRLAPSEFLPWHVLVQVLILQKKYIEALLTLNSCPMFTFSEKELPRVPPPKSLHQPIGSDITNGYDFGEGISVSNGGTTPLIATPTAGNKLTGLDRMSISIEVAANEKSGLLKLPAQGLRGTFSKAYEHLTKIVDEIGWDDLLKLRSAAFVMEEEYRNSIKSMNNETEFESKTSQNEEIKPVMENNSNEINQEKENNTEKHISEHIPTSENELEEKDTENVEKTNKEKSLDEFQDISINETYDSENLPKKHSSEIVENQSDIDSNPTEKIENLSPEFDDKKVSQDDITDQLATDLETIDIDGDSTAITKTLAQETPPLSEDNIEEISDIHSETENNTKENLGSDKIELLETDKEVELLQLDQNQTKNSEEIPQVDGANDSNSDNESNRSHSFDEENESQREFKIPVVDPKRLCERWLDNLFMVLYEDLRVYTMWRTEMYHLKTAGKPILSRHTQLEWEALGAVSYRLRHFEESKSAYLMALDYRFSFNSWIQVLKLNSKLNAVTSADSEDYPIAATSKATTDAEMKESLDAITWLIIYMDRWYNDSIYPTLVCKEVLSLISKHGLSKVQNTIISMNLKPSVYKLAMKYTLYSQEFHTKGYNW</sequence>
<dbReference type="Proteomes" id="UP000245699">
    <property type="component" value="Unassembled WGS sequence"/>
</dbReference>
<dbReference type="AlphaFoldDB" id="A0A2T9XYM7"/>
<feature type="compositionally biased region" description="Polar residues" evidence="1">
    <location>
        <begin position="558"/>
        <end position="568"/>
    </location>
</feature>
<dbReference type="GO" id="GO:0034044">
    <property type="term" value="C:exomer complex"/>
    <property type="evidence" value="ECO:0007669"/>
    <property type="project" value="TreeGrafter"/>
</dbReference>
<dbReference type="OrthoDB" id="434695at2759"/>
<dbReference type="SUPFAM" id="SSF48452">
    <property type="entry name" value="TPR-like"/>
    <property type="match status" value="1"/>
</dbReference>
<accession>A0A2T9XYM7</accession>
<feature type="region of interest" description="Disordered" evidence="1">
    <location>
        <begin position="663"/>
        <end position="703"/>
    </location>
</feature>
<comment type="caution">
    <text evidence="2">The sequence shown here is derived from an EMBL/GenBank/DDBJ whole genome shotgun (WGS) entry which is preliminary data.</text>
</comment>
<dbReference type="GO" id="GO:0006893">
    <property type="term" value="P:Golgi to plasma membrane transport"/>
    <property type="evidence" value="ECO:0007669"/>
    <property type="project" value="UniProtKB-ARBA"/>
</dbReference>